<evidence type="ECO:0000259" key="1">
    <source>
        <dbReference type="Pfam" id="PF05175"/>
    </source>
</evidence>
<dbReference type="Pfam" id="PF05175">
    <property type="entry name" value="MTS"/>
    <property type="match status" value="1"/>
</dbReference>
<dbReference type="CDD" id="cd02440">
    <property type="entry name" value="AdoMet_MTases"/>
    <property type="match status" value="1"/>
</dbReference>
<name>A0A9D1G1G2_9FIRM</name>
<keyword evidence="2" id="KW-0489">Methyltransferase</keyword>
<comment type="caution">
    <text evidence="2">The sequence shown here is derived from an EMBL/GenBank/DDBJ whole genome shotgun (WGS) entry which is preliminary data.</text>
</comment>
<sequence>MEGLRRGERIDDLMRNGLRLIQLEEGFRFGTDSVLLADFAIYGCMERVADLGTGSGILPVLMADACPNAMFDAIELDAAAADRARRSVALNGLDARIRVHCMDMRLAPGALGYGAFSACVCNPPYGKRGGALTSERQDIRLARHEEELSIEDICACAARLLKNGGRFSVVFPAPRANELLRAMESARLAPKRVRLVESFAGKPPKLLLADAVKGGGSQLHWMPTLVLYEPDGSPTPEYRKIYRM</sequence>
<dbReference type="GO" id="GO:0003676">
    <property type="term" value="F:nucleic acid binding"/>
    <property type="evidence" value="ECO:0007669"/>
    <property type="project" value="InterPro"/>
</dbReference>
<organism evidence="2 3">
    <name type="scientific">Candidatus Alectryocaccomicrobium excrementavium</name>
    <dbReference type="NCBI Taxonomy" id="2840668"/>
    <lineage>
        <taxon>Bacteria</taxon>
        <taxon>Bacillati</taxon>
        <taxon>Bacillota</taxon>
        <taxon>Clostridia</taxon>
        <taxon>Candidatus Alectryocaccomicrobium</taxon>
    </lineage>
</organism>
<dbReference type="InterPro" id="IPR029063">
    <property type="entry name" value="SAM-dependent_MTases_sf"/>
</dbReference>
<accession>A0A9D1G1G2</accession>
<dbReference type="GO" id="GO:0008757">
    <property type="term" value="F:S-adenosylmethionine-dependent methyltransferase activity"/>
    <property type="evidence" value="ECO:0007669"/>
    <property type="project" value="UniProtKB-ARBA"/>
</dbReference>
<dbReference type="SUPFAM" id="SSF53335">
    <property type="entry name" value="S-adenosyl-L-methionine-dependent methyltransferases"/>
    <property type="match status" value="1"/>
</dbReference>
<proteinExistence type="predicted"/>
<dbReference type="EMBL" id="DVJN01000195">
    <property type="protein sequence ID" value="HIS93376.1"/>
    <property type="molecule type" value="Genomic_DNA"/>
</dbReference>
<dbReference type="PANTHER" id="PTHR47739:SF1">
    <property type="entry name" value="TRNA1(VAL) (ADENINE(37)-N6)-METHYLTRANSFERASE"/>
    <property type="match status" value="1"/>
</dbReference>
<dbReference type="InterPro" id="IPR002052">
    <property type="entry name" value="DNA_methylase_N6_adenine_CS"/>
</dbReference>
<dbReference type="Gene3D" id="3.40.50.150">
    <property type="entry name" value="Vaccinia Virus protein VP39"/>
    <property type="match status" value="1"/>
</dbReference>
<gene>
    <name evidence="2" type="ORF">IAA84_10205</name>
</gene>
<dbReference type="PROSITE" id="PS00092">
    <property type="entry name" value="N6_MTASE"/>
    <property type="match status" value="1"/>
</dbReference>
<feature type="domain" description="Methyltransferase small" evidence="1">
    <location>
        <begin position="44"/>
        <end position="170"/>
    </location>
</feature>
<reference evidence="2" key="2">
    <citation type="journal article" date="2021" name="PeerJ">
        <title>Extensive microbial diversity within the chicken gut microbiome revealed by metagenomics and culture.</title>
        <authorList>
            <person name="Gilroy R."/>
            <person name="Ravi A."/>
            <person name="Getino M."/>
            <person name="Pursley I."/>
            <person name="Horton D.L."/>
            <person name="Alikhan N.F."/>
            <person name="Baker D."/>
            <person name="Gharbi K."/>
            <person name="Hall N."/>
            <person name="Watson M."/>
            <person name="Adriaenssens E.M."/>
            <person name="Foster-Nyarko E."/>
            <person name="Jarju S."/>
            <person name="Secka A."/>
            <person name="Antonio M."/>
            <person name="Oren A."/>
            <person name="Chaudhuri R.R."/>
            <person name="La Ragione R."/>
            <person name="Hildebrand F."/>
            <person name="Pallen M.J."/>
        </authorList>
    </citation>
    <scope>NUCLEOTIDE SEQUENCE</scope>
    <source>
        <strain evidence="2">13766</strain>
    </source>
</reference>
<evidence type="ECO:0000313" key="3">
    <source>
        <dbReference type="Proteomes" id="UP000824140"/>
    </source>
</evidence>
<dbReference type="Proteomes" id="UP000824140">
    <property type="component" value="Unassembled WGS sequence"/>
</dbReference>
<dbReference type="InterPro" id="IPR050210">
    <property type="entry name" value="tRNA_Adenine-N(6)_MTase"/>
</dbReference>
<dbReference type="InterPro" id="IPR007848">
    <property type="entry name" value="Small_mtfrase_dom"/>
</dbReference>
<dbReference type="GO" id="GO:0032259">
    <property type="term" value="P:methylation"/>
    <property type="evidence" value="ECO:0007669"/>
    <property type="project" value="UniProtKB-KW"/>
</dbReference>
<dbReference type="PANTHER" id="PTHR47739">
    <property type="entry name" value="TRNA1(VAL) (ADENINE(37)-N6)-METHYLTRANSFERASE"/>
    <property type="match status" value="1"/>
</dbReference>
<dbReference type="GO" id="GO:0008170">
    <property type="term" value="F:N-methyltransferase activity"/>
    <property type="evidence" value="ECO:0007669"/>
    <property type="project" value="UniProtKB-ARBA"/>
</dbReference>
<keyword evidence="2" id="KW-0808">Transferase</keyword>
<reference evidence="2" key="1">
    <citation type="submission" date="2020-10" db="EMBL/GenBank/DDBJ databases">
        <authorList>
            <person name="Gilroy R."/>
        </authorList>
    </citation>
    <scope>NUCLEOTIDE SEQUENCE</scope>
    <source>
        <strain evidence="2">13766</strain>
    </source>
</reference>
<dbReference type="AlphaFoldDB" id="A0A9D1G1G2"/>
<protein>
    <submittedName>
        <fullName evidence="2">Methyltransferase</fullName>
    </submittedName>
</protein>
<evidence type="ECO:0000313" key="2">
    <source>
        <dbReference type="EMBL" id="HIS93376.1"/>
    </source>
</evidence>